<keyword evidence="6" id="KW-0325">Glycoprotein</keyword>
<keyword evidence="4" id="KW-0720">Serine protease</keyword>
<evidence type="ECO:0000256" key="1">
    <source>
        <dbReference type="ARBA" id="ARBA00022670"/>
    </source>
</evidence>
<sequence>MVRLRRMGPGPGRPGVNSAYRVQLGENQIFDQTRNQTFSSVKRIILHPSFDSATHQSDIALVELESPISLTATISPICLLDASVSVPAGTPCWVTGWGTRLPQISSSLSKTLQEVEVLTVDSKVCNSRFREALRKPADYIPIKEDMLCAGYMEGYKGFAPGDFGGPLVCEQNGTWYLGGIVSWLLTMTVNGVTSVADCYPGVYNRPNAHNEWIQKNVPAVTFTVVNFPSNSAHSSAIIPRVLLLTILLWMTL</sequence>
<feature type="domain" description="Peptidase S1" evidence="8">
    <location>
        <begin position="1"/>
        <end position="218"/>
    </location>
</feature>
<keyword evidence="5" id="KW-1015">Disulfide bond</keyword>
<dbReference type="MEROPS" id="S01.159"/>
<evidence type="ECO:0000256" key="7">
    <source>
        <dbReference type="ARBA" id="ARBA00024195"/>
    </source>
</evidence>
<evidence type="ECO:0000256" key="4">
    <source>
        <dbReference type="ARBA" id="ARBA00022825"/>
    </source>
</evidence>
<dbReference type="EMBL" id="KB488739">
    <property type="protein sequence ID" value="EMP41548.1"/>
    <property type="molecule type" value="Genomic_DNA"/>
</dbReference>
<dbReference type="SUPFAM" id="SSF50494">
    <property type="entry name" value="Trypsin-like serine proteases"/>
    <property type="match status" value="1"/>
</dbReference>
<evidence type="ECO:0000256" key="2">
    <source>
        <dbReference type="ARBA" id="ARBA00022729"/>
    </source>
</evidence>
<reference evidence="10" key="1">
    <citation type="journal article" date="2013" name="Nat. Genet.">
        <title>The draft genomes of soft-shell turtle and green sea turtle yield insights into the development and evolution of the turtle-specific body plan.</title>
        <authorList>
            <person name="Wang Z."/>
            <person name="Pascual-Anaya J."/>
            <person name="Zadissa A."/>
            <person name="Li W."/>
            <person name="Niimura Y."/>
            <person name="Huang Z."/>
            <person name="Li C."/>
            <person name="White S."/>
            <person name="Xiong Z."/>
            <person name="Fang D."/>
            <person name="Wang B."/>
            <person name="Ming Y."/>
            <person name="Chen Y."/>
            <person name="Zheng Y."/>
            <person name="Kuraku S."/>
            <person name="Pignatelli M."/>
            <person name="Herrero J."/>
            <person name="Beal K."/>
            <person name="Nozawa M."/>
            <person name="Li Q."/>
            <person name="Wang J."/>
            <person name="Zhang H."/>
            <person name="Yu L."/>
            <person name="Shigenobu S."/>
            <person name="Wang J."/>
            <person name="Liu J."/>
            <person name="Flicek P."/>
            <person name="Searle S."/>
            <person name="Wang J."/>
            <person name="Kuratani S."/>
            <person name="Yin Y."/>
            <person name="Aken B."/>
            <person name="Zhang G."/>
            <person name="Irie N."/>
        </authorList>
    </citation>
    <scope>NUCLEOTIDE SEQUENCE [LARGE SCALE GENOMIC DNA]</scope>
</reference>
<dbReference type="Gene3D" id="2.40.10.10">
    <property type="entry name" value="Trypsin-like serine proteases"/>
    <property type="match status" value="2"/>
</dbReference>
<proteinExistence type="inferred from homology"/>
<accession>M7CA70</accession>
<gene>
    <name evidence="9" type="ORF">UY3_01205</name>
</gene>
<dbReference type="SMART" id="SM00020">
    <property type="entry name" value="Tryp_SPc"/>
    <property type="match status" value="1"/>
</dbReference>
<evidence type="ECO:0000256" key="3">
    <source>
        <dbReference type="ARBA" id="ARBA00022801"/>
    </source>
</evidence>
<dbReference type="STRING" id="8469.M7CA70"/>
<dbReference type="Proteomes" id="UP000031443">
    <property type="component" value="Unassembled WGS sequence"/>
</dbReference>
<keyword evidence="10" id="KW-1185">Reference proteome</keyword>
<dbReference type="CDD" id="cd00190">
    <property type="entry name" value="Tryp_SPc"/>
    <property type="match status" value="1"/>
</dbReference>
<name>M7CA70_CHEMY</name>
<dbReference type="PANTHER" id="PTHR24253:SF144">
    <property type="entry name" value="CHYMOTRYPSIN-LIKE PROTEASE CTRL-1-RELATED"/>
    <property type="match status" value="1"/>
</dbReference>
<dbReference type="GO" id="GO:0006508">
    <property type="term" value="P:proteolysis"/>
    <property type="evidence" value="ECO:0007669"/>
    <property type="project" value="UniProtKB-KW"/>
</dbReference>
<dbReference type="InterPro" id="IPR009003">
    <property type="entry name" value="Peptidase_S1_PA"/>
</dbReference>
<dbReference type="GO" id="GO:0004252">
    <property type="term" value="F:serine-type endopeptidase activity"/>
    <property type="evidence" value="ECO:0007669"/>
    <property type="project" value="InterPro"/>
</dbReference>
<dbReference type="FunFam" id="2.40.10.10:FF:000002">
    <property type="entry name" value="Transmembrane protease serine"/>
    <property type="match status" value="1"/>
</dbReference>
<evidence type="ECO:0000313" key="10">
    <source>
        <dbReference type="Proteomes" id="UP000031443"/>
    </source>
</evidence>
<dbReference type="PANTHER" id="PTHR24253">
    <property type="entry name" value="TRANSMEMBRANE PROTEASE SERINE"/>
    <property type="match status" value="1"/>
</dbReference>
<dbReference type="PROSITE" id="PS50240">
    <property type="entry name" value="TRYPSIN_DOM"/>
    <property type="match status" value="1"/>
</dbReference>
<dbReference type="AlphaFoldDB" id="M7CA70"/>
<evidence type="ECO:0000256" key="6">
    <source>
        <dbReference type="ARBA" id="ARBA00023180"/>
    </source>
</evidence>
<protein>
    <submittedName>
        <fullName evidence="9">Prostasin</fullName>
    </submittedName>
</protein>
<dbReference type="Pfam" id="PF00089">
    <property type="entry name" value="Trypsin"/>
    <property type="match status" value="1"/>
</dbReference>
<keyword evidence="1" id="KW-0645">Protease</keyword>
<dbReference type="InterPro" id="IPR043504">
    <property type="entry name" value="Peptidase_S1_PA_chymotrypsin"/>
</dbReference>
<evidence type="ECO:0000313" key="9">
    <source>
        <dbReference type="EMBL" id="EMP41548.1"/>
    </source>
</evidence>
<evidence type="ECO:0000259" key="8">
    <source>
        <dbReference type="PROSITE" id="PS50240"/>
    </source>
</evidence>
<comment type="similarity">
    <text evidence="7">Belongs to the peptidase S1 family. CLIP subfamily.</text>
</comment>
<keyword evidence="3" id="KW-0378">Hydrolase</keyword>
<keyword evidence="2" id="KW-0732">Signal</keyword>
<dbReference type="InterPro" id="IPR001254">
    <property type="entry name" value="Trypsin_dom"/>
</dbReference>
<evidence type="ECO:0000256" key="5">
    <source>
        <dbReference type="ARBA" id="ARBA00023157"/>
    </source>
</evidence>
<dbReference type="eggNOG" id="KOG3627">
    <property type="taxonomic scope" value="Eukaryota"/>
</dbReference>
<organism evidence="9 10">
    <name type="scientific">Chelonia mydas</name>
    <name type="common">Green sea-turtle</name>
    <name type="synonym">Chelonia agassizi</name>
    <dbReference type="NCBI Taxonomy" id="8469"/>
    <lineage>
        <taxon>Eukaryota</taxon>
        <taxon>Metazoa</taxon>
        <taxon>Chordata</taxon>
        <taxon>Craniata</taxon>
        <taxon>Vertebrata</taxon>
        <taxon>Euteleostomi</taxon>
        <taxon>Archelosauria</taxon>
        <taxon>Testudinata</taxon>
        <taxon>Testudines</taxon>
        <taxon>Cryptodira</taxon>
        <taxon>Durocryptodira</taxon>
        <taxon>Americhelydia</taxon>
        <taxon>Chelonioidea</taxon>
        <taxon>Cheloniidae</taxon>
        <taxon>Chelonia</taxon>
    </lineage>
</organism>